<proteinExistence type="predicted"/>
<dbReference type="Pfam" id="PF15077">
    <property type="entry name" value="MAJIN"/>
    <property type="match status" value="1"/>
</dbReference>
<dbReference type="OrthoDB" id="6162963at2759"/>
<comment type="caution">
    <text evidence="2">The sequence shown here is derived from an EMBL/GenBank/DDBJ whole genome shotgun (WGS) entry which is preliminary data.</text>
</comment>
<dbReference type="GO" id="GO:0003677">
    <property type="term" value="F:DNA binding"/>
    <property type="evidence" value="ECO:0007669"/>
    <property type="project" value="InterPro"/>
</dbReference>
<organism evidence="2 3">
    <name type="scientific">Albula glossodonta</name>
    <name type="common">roundjaw bonefish</name>
    <dbReference type="NCBI Taxonomy" id="121402"/>
    <lineage>
        <taxon>Eukaryota</taxon>
        <taxon>Metazoa</taxon>
        <taxon>Chordata</taxon>
        <taxon>Craniata</taxon>
        <taxon>Vertebrata</taxon>
        <taxon>Euteleostomi</taxon>
        <taxon>Actinopterygii</taxon>
        <taxon>Neopterygii</taxon>
        <taxon>Teleostei</taxon>
        <taxon>Albuliformes</taxon>
        <taxon>Albulidae</taxon>
        <taxon>Albula</taxon>
    </lineage>
</organism>
<name>A0A8T2NZD0_9TELE</name>
<dbReference type="PANTHER" id="PTHR35824">
    <property type="entry name" value="MEMBRANE-ANCHORED JUNCTION PROTEIN MAJIN"/>
    <property type="match status" value="1"/>
</dbReference>
<gene>
    <name evidence="2" type="ORF">JZ751_006774</name>
</gene>
<feature type="compositionally biased region" description="Polar residues" evidence="1">
    <location>
        <begin position="136"/>
        <end position="149"/>
    </location>
</feature>
<dbReference type="EMBL" id="JAFBMS010000015">
    <property type="protein sequence ID" value="KAG9346463.1"/>
    <property type="molecule type" value="Genomic_DNA"/>
</dbReference>
<reference evidence="2" key="1">
    <citation type="thesis" date="2021" institute="BYU ScholarsArchive" country="Provo, UT, USA">
        <title>Applications of and Algorithms for Genome Assembly and Genomic Analyses with an Emphasis on Marine Teleosts.</title>
        <authorList>
            <person name="Pickett B.D."/>
        </authorList>
    </citation>
    <scope>NUCLEOTIDE SEQUENCE</scope>
    <source>
        <strain evidence="2">HI-2016</strain>
    </source>
</reference>
<evidence type="ECO:0000313" key="3">
    <source>
        <dbReference type="Proteomes" id="UP000824540"/>
    </source>
</evidence>
<evidence type="ECO:0008006" key="4">
    <source>
        <dbReference type="Google" id="ProtNLM"/>
    </source>
</evidence>
<dbReference type="AlphaFoldDB" id="A0A8T2NZD0"/>
<dbReference type="PANTHER" id="PTHR35824:SF1">
    <property type="entry name" value="MEMBRANE-ANCHORED JUNCTION PROTEIN"/>
    <property type="match status" value="1"/>
</dbReference>
<sequence>MPIQSFSFPIPETRFFQAGHHVYKFKIRSGSKCSDEMIDNEYTNQELEDAIRVVLANLDNLQPFATKHFNIFPYRSRWERVSELQFQQGGLRLTAYPFLITLYLETHDSPQTQQAMQSGDWPQLERLGASSEGRWSRSNGWRQEASSAVTHGEGQREGQGLGTQGRHLRTVEQGDPKGPTPSDSKRDEPGFLSHVASKLFPFSLFFGSWKK</sequence>
<feature type="region of interest" description="Disordered" evidence="1">
    <location>
        <begin position="132"/>
        <end position="190"/>
    </location>
</feature>
<dbReference type="GO" id="GO:0070197">
    <property type="term" value="P:meiotic attachment of telomere to nuclear envelope"/>
    <property type="evidence" value="ECO:0007669"/>
    <property type="project" value="TreeGrafter"/>
</dbReference>
<evidence type="ECO:0000256" key="1">
    <source>
        <dbReference type="SAM" id="MobiDB-lite"/>
    </source>
</evidence>
<evidence type="ECO:0000313" key="2">
    <source>
        <dbReference type="EMBL" id="KAG9346463.1"/>
    </source>
</evidence>
<dbReference type="InterPro" id="IPR027816">
    <property type="entry name" value="MAJIN"/>
</dbReference>
<accession>A0A8T2NZD0</accession>
<dbReference type="GO" id="GO:0007129">
    <property type="term" value="P:homologous chromosome pairing at meiosis"/>
    <property type="evidence" value="ECO:0007669"/>
    <property type="project" value="TreeGrafter"/>
</dbReference>
<protein>
    <recommendedName>
        <fullName evidence="4">Membrane-anchored junction protein</fullName>
    </recommendedName>
</protein>
<keyword evidence="3" id="KW-1185">Reference proteome</keyword>
<dbReference type="Proteomes" id="UP000824540">
    <property type="component" value="Unassembled WGS sequence"/>
</dbReference>
<dbReference type="GO" id="GO:0005637">
    <property type="term" value="C:nuclear inner membrane"/>
    <property type="evidence" value="ECO:0007669"/>
    <property type="project" value="TreeGrafter"/>
</dbReference>